<name>A0A2P2NNT9_RHIMU</name>
<protein>
    <submittedName>
        <fullName evidence="1">Uncharacterized protein</fullName>
    </submittedName>
</protein>
<dbReference type="AlphaFoldDB" id="A0A2P2NNT9"/>
<evidence type="ECO:0000313" key="1">
    <source>
        <dbReference type="EMBL" id="MBX44095.1"/>
    </source>
</evidence>
<proteinExistence type="predicted"/>
<organism evidence="1">
    <name type="scientific">Rhizophora mucronata</name>
    <name type="common">Asiatic mangrove</name>
    <dbReference type="NCBI Taxonomy" id="61149"/>
    <lineage>
        <taxon>Eukaryota</taxon>
        <taxon>Viridiplantae</taxon>
        <taxon>Streptophyta</taxon>
        <taxon>Embryophyta</taxon>
        <taxon>Tracheophyta</taxon>
        <taxon>Spermatophyta</taxon>
        <taxon>Magnoliopsida</taxon>
        <taxon>eudicotyledons</taxon>
        <taxon>Gunneridae</taxon>
        <taxon>Pentapetalae</taxon>
        <taxon>rosids</taxon>
        <taxon>fabids</taxon>
        <taxon>Malpighiales</taxon>
        <taxon>Rhizophoraceae</taxon>
        <taxon>Rhizophora</taxon>
    </lineage>
</organism>
<reference evidence="1" key="1">
    <citation type="submission" date="2018-02" db="EMBL/GenBank/DDBJ databases">
        <title>Rhizophora mucronata_Transcriptome.</title>
        <authorList>
            <person name="Meera S.P."/>
            <person name="Sreeshan A."/>
            <person name="Augustine A."/>
        </authorList>
    </citation>
    <scope>NUCLEOTIDE SEQUENCE</scope>
    <source>
        <tissue evidence="1">Leaf</tissue>
    </source>
</reference>
<accession>A0A2P2NNT9</accession>
<sequence>MHWRRTTRWLVLLSPRPHPYLQLVGLVTYNELPGCFTCLDMLRASLFLLR</sequence>
<dbReference type="EMBL" id="GGEC01063611">
    <property type="protein sequence ID" value="MBX44095.1"/>
    <property type="molecule type" value="Transcribed_RNA"/>
</dbReference>